<organism evidence="4 5">
    <name type="scientific">Microbacterium psychrotolerans</name>
    <dbReference type="NCBI Taxonomy" id="3068321"/>
    <lineage>
        <taxon>Bacteria</taxon>
        <taxon>Bacillati</taxon>
        <taxon>Actinomycetota</taxon>
        <taxon>Actinomycetes</taxon>
        <taxon>Micrococcales</taxon>
        <taxon>Microbacteriaceae</taxon>
        <taxon>Microbacterium</taxon>
    </lineage>
</organism>
<dbReference type="Pfam" id="PF01569">
    <property type="entry name" value="PAP2"/>
    <property type="match status" value="1"/>
</dbReference>
<evidence type="ECO:0000256" key="1">
    <source>
        <dbReference type="SAM" id="MobiDB-lite"/>
    </source>
</evidence>
<sequence>MIRVNGLPRRYTDRVPVGKSDGEDAGRIDNGLVSDDEGQGTAAPYASSSVERLPHPEPHRAVVLVVGVVATVAFVVLRFVVALGGHEPLPADLWWHDVMVATLHEVGIVTAWVPAVVGGTIGVIVIGILLVAIFVWQRRRWDAVTLASAIIVVVAIGAPMAAVIARVRPQDSLAESVATSFPSGHTAVATTMAVTLGLLLRRWYVWLLGAFWVLYMMWSRTYLHAHWLSDVVAGMLEGVAVATLVWSAVQAYRIRRATPSSRAVA</sequence>
<evidence type="ECO:0000313" key="5">
    <source>
        <dbReference type="Proteomes" id="UP001235133"/>
    </source>
</evidence>
<keyword evidence="2" id="KW-1133">Transmembrane helix</keyword>
<feature type="transmembrane region" description="Helical" evidence="2">
    <location>
        <begin position="203"/>
        <end position="219"/>
    </location>
</feature>
<proteinExistence type="predicted"/>
<dbReference type="InterPro" id="IPR036938">
    <property type="entry name" value="PAP2/HPO_sf"/>
</dbReference>
<feature type="domain" description="Phosphatidic acid phosphatase type 2/haloperoxidase" evidence="3">
    <location>
        <begin position="143"/>
        <end position="246"/>
    </location>
</feature>
<dbReference type="InterPro" id="IPR000326">
    <property type="entry name" value="PAP2/HPO"/>
</dbReference>
<dbReference type="SMART" id="SM00014">
    <property type="entry name" value="acidPPc"/>
    <property type="match status" value="1"/>
</dbReference>
<evidence type="ECO:0000259" key="3">
    <source>
        <dbReference type="SMART" id="SM00014"/>
    </source>
</evidence>
<evidence type="ECO:0000256" key="2">
    <source>
        <dbReference type="SAM" id="Phobius"/>
    </source>
</evidence>
<feature type="transmembrane region" description="Helical" evidence="2">
    <location>
        <begin position="106"/>
        <end position="136"/>
    </location>
</feature>
<dbReference type="Proteomes" id="UP001235133">
    <property type="component" value="Unassembled WGS sequence"/>
</dbReference>
<feature type="transmembrane region" description="Helical" evidence="2">
    <location>
        <begin position="61"/>
        <end position="86"/>
    </location>
</feature>
<name>A0ABU0Z7E6_9MICO</name>
<dbReference type="PANTHER" id="PTHR14969">
    <property type="entry name" value="SPHINGOSINE-1-PHOSPHATE PHOSPHOHYDROLASE"/>
    <property type="match status" value="1"/>
</dbReference>
<gene>
    <name evidence="4" type="ORF">Q9R08_17900</name>
</gene>
<reference evidence="4 5" key="1">
    <citation type="submission" date="2023-08" db="EMBL/GenBank/DDBJ databases">
        <title>Microbacterium psychrotolerans sp. nov., a psychrotolerant bacterium isolated from soil in Heilongjiang Province, China.</title>
        <authorList>
            <person name="An P."/>
            <person name="Zhao D."/>
            <person name="Xiang H."/>
        </authorList>
    </citation>
    <scope>NUCLEOTIDE SEQUENCE [LARGE SCALE GENOMIC DNA]</scope>
    <source>
        <strain evidence="4 5">QXD-8</strain>
    </source>
</reference>
<dbReference type="RefSeq" id="WP_308869529.1">
    <property type="nucleotide sequence ID" value="NZ_JAVFWO010000006.1"/>
</dbReference>
<dbReference type="SUPFAM" id="SSF48317">
    <property type="entry name" value="Acid phosphatase/Vanadium-dependent haloperoxidase"/>
    <property type="match status" value="1"/>
</dbReference>
<dbReference type="EMBL" id="JAVFWO010000006">
    <property type="protein sequence ID" value="MDQ7879870.1"/>
    <property type="molecule type" value="Genomic_DNA"/>
</dbReference>
<comment type="caution">
    <text evidence="4">The sequence shown here is derived from an EMBL/GenBank/DDBJ whole genome shotgun (WGS) entry which is preliminary data.</text>
</comment>
<evidence type="ECO:0000313" key="4">
    <source>
        <dbReference type="EMBL" id="MDQ7879870.1"/>
    </source>
</evidence>
<keyword evidence="2" id="KW-0472">Membrane</keyword>
<feature type="transmembrane region" description="Helical" evidence="2">
    <location>
        <begin position="177"/>
        <end position="196"/>
    </location>
</feature>
<keyword evidence="5" id="KW-1185">Reference proteome</keyword>
<dbReference type="PANTHER" id="PTHR14969:SF13">
    <property type="entry name" value="AT30094P"/>
    <property type="match status" value="1"/>
</dbReference>
<keyword evidence="2" id="KW-0812">Transmembrane</keyword>
<feature type="transmembrane region" description="Helical" evidence="2">
    <location>
        <begin position="231"/>
        <end position="252"/>
    </location>
</feature>
<dbReference type="Gene3D" id="1.20.144.10">
    <property type="entry name" value="Phosphatidic acid phosphatase type 2/haloperoxidase"/>
    <property type="match status" value="1"/>
</dbReference>
<accession>A0ABU0Z7E6</accession>
<dbReference type="CDD" id="cd03392">
    <property type="entry name" value="PAP2_like_2"/>
    <property type="match status" value="1"/>
</dbReference>
<feature type="region of interest" description="Disordered" evidence="1">
    <location>
        <begin position="13"/>
        <end position="52"/>
    </location>
</feature>
<feature type="transmembrane region" description="Helical" evidence="2">
    <location>
        <begin position="143"/>
        <end position="165"/>
    </location>
</feature>
<protein>
    <submittedName>
        <fullName evidence="4">Phosphatase PAP2 family protein</fullName>
    </submittedName>
</protein>